<comment type="caution">
    <text evidence="2">The sequence shown here is derived from an EMBL/GenBank/DDBJ whole genome shotgun (WGS) entry which is preliminary data.</text>
</comment>
<gene>
    <name evidence="2" type="ORF">THAOC_02828</name>
</gene>
<dbReference type="Gene3D" id="1.25.40.20">
    <property type="entry name" value="Ankyrin repeat-containing domain"/>
    <property type="match status" value="1"/>
</dbReference>
<evidence type="ECO:0000313" key="2">
    <source>
        <dbReference type="EMBL" id="EJK75449.1"/>
    </source>
</evidence>
<dbReference type="EMBL" id="AGNL01002928">
    <property type="protein sequence ID" value="EJK75449.1"/>
    <property type="molecule type" value="Genomic_DNA"/>
</dbReference>
<sequence length="486" mass="53385">MCSEYGWDEASALSRTLLAGIEERWEAGGAPRDFSRLTFTDNIGLRWRVWKTSSPKTVEDWLDLAHDQLYFKDPYGNSALHAACFNKPPLDVVDCLLDLARAFWDRRGPGPEWREARGADVAPVFAAASNDGSTPLLTATSTGCDTTVVGRFLTEIERYNETGRGDWRGLVLVADGQGYHPLQGYLSFHESYIRRHMADETIGAAGGRSGGGRMTTRTTDRLSYKEQVSSDHGLSDYWSLSLRMLCLATPGIHPVKDQSTPVLVHRCASIAPHCPPLLLEWCMTPFLEGVEWIPADSSAAVRDGKGRLPLHRAIEAKDRSSLTFDNERLDRLGVSDVDDPEHNHHRRRTREGAASLCRYNNPMLERNRARIVAKLLRWHPSAASVPFPDGRSPFVQAVALGATWSPARTPSRDGPGGGDRESTGSLLRLLWRHAPGSLVETDPVTGLSPFMLAATVVGHADDRDAVDAAYGLLLNEPELITGGGEA</sequence>
<dbReference type="InterPro" id="IPR036770">
    <property type="entry name" value="Ankyrin_rpt-contain_sf"/>
</dbReference>
<accession>K0TE64</accession>
<name>K0TE64_THAOC</name>
<feature type="region of interest" description="Disordered" evidence="1">
    <location>
        <begin position="203"/>
        <end position="224"/>
    </location>
</feature>
<dbReference type="SUPFAM" id="SSF48403">
    <property type="entry name" value="Ankyrin repeat"/>
    <property type="match status" value="1"/>
</dbReference>
<dbReference type="Proteomes" id="UP000266841">
    <property type="component" value="Unassembled WGS sequence"/>
</dbReference>
<proteinExistence type="predicted"/>
<feature type="compositionally biased region" description="Gly residues" evidence="1">
    <location>
        <begin position="204"/>
        <end position="213"/>
    </location>
</feature>
<dbReference type="AlphaFoldDB" id="K0TE64"/>
<reference evidence="2 3" key="1">
    <citation type="journal article" date="2012" name="Genome Biol.">
        <title>Genome and low-iron response of an oceanic diatom adapted to chronic iron limitation.</title>
        <authorList>
            <person name="Lommer M."/>
            <person name="Specht M."/>
            <person name="Roy A.S."/>
            <person name="Kraemer L."/>
            <person name="Andreson R."/>
            <person name="Gutowska M.A."/>
            <person name="Wolf J."/>
            <person name="Bergner S.V."/>
            <person name="Schilhabel M.B."/>
            <person name="Klostermeier U.C."/>
            <person name="Beiko R.G."/>
            <person name="Rosenstiel P."/>
            <person name="Hippler M."/>
            <person name="Laroche J."/>
        </authorList>
    </citation>
    <scope>NUCLEOTIDE SEQUENCE [LARGE SCALE GENOMIC DNA]</scope>
    <source>
        <strain evidence="2 3">CCMP1005</strain>
    </source>
</reference>
<evidence type="ECO:0000256" key="1">
    <source>
        <dbReference type="SAM" id="MobiDB-lite"/>
    </source>
</evidence>
<organism evidence="2 3">
    <name type="scientific">Thalassiosira oceanica</name>
    <name type="common">Marine diatom</name>
    <dbReference type="NCBI Taxonomy" id="159749"/>
    <lineage>
        <taxon>Eukaryota</taxon>
        <taxon>Sar</taxon>
        <taxon>Stramenopiles</taxon>
        <taxon>Ochrophyta</taxon>
        <taxon>Bacillariophyta</taxon>
        <taxon>Coscinodiscophyceae</taxon>
        <taxon>Thalassiosirophycidae</taxon>
        <taxon>Thalassiosirales</taxon>
        <taxon>Thalassiosiraceae</taxon>
        <taxon>Thalassiosira</taxon>
    </lineage>
</organism>
<evidence type="ECO:0000313" key="3">
    <source>
        <dbReference type="Proteomes" id="UP000266841"/>
    </source>
</evidence>
<keyword evidence="3" id="KW-1185">Reference proteome</keyword>
<protein>
    <submittedName>
        <fullName evidence="2">Uncharacterized protein</fullName>
    </submittedName>
</protein>